<evidence type="ECO:0000259" key="5">
    <source>
        <dbReference type="PROSITE" id="PS50883"/>
    </source>
</evidence>
<dbReference type="SUPFAM" id="SSF141868">
    <property type="entry name" value="EAL domain-like"/>
    <property type="match status" value="1"/>
</dbReference>
<dbReference type="CDD" id="cd00130">
    <property type="entry name" value="PAS"/>
    <property type="match status" value="3"/>
</dbReference>
<dbReference type="InterPro" id="IPR035919">
    <property type="entry name" value="EAL_sf"/>
</dbReference>
<dbReference type="SUPFAM" id="SSF55073">
    <property type="entry name" value="Nucleotide cyclase"/>
    <property type="match status" value="1"/>
</dbReference>
<keyword evidence="2" id="KW-0472">Membrane</keyword>
<feature type="domain" description="PAC" evidence="4">
    <location>
        <begin position="387"/>
        <end position="442"/>
    </location>
</feature>
<keyword evidence="8" id="KW-1185">Reference proteome</keyword>
<feature type="transmembrane region" description="Helical" evidence="2">
    <location>
        <begin position="256"/>
        <end position="273"/>
    </location>
</feature>
<feature type="domain" description="PAS" evidence="3">
    <location>
        <begin position="315"/>
        <end position="386"/>
    </location>
</feature>
<feature type="domain" description="PAS" evidence="3">
    <location>
        <begin position="731"/>
        <end position="777"/>
    </location>
</feature>
<keyword evidence="2" id="KW-1133">Transmembrane helix</keyword>
<feature type="domain" description="EAL" evidence="5">
    <location>
        <begin position="1030"/>
        <end position="1284"/>
    </location>
</feature>
<evidence type="ECO:0000259" key="6">
    <source>
        <dbReference type="PROSITE" id="PS50887"/>
    </source>
</evidence>
<keyword evidence="2" id="KW-0812">Transmembrane</keyword>
<feature type="domain" description="PAS" evidence="3">
    <location>
        <begin position="443"/>
        <end position="514"/>
    </location>
</feature>
<evidence type="ECO:0000313" key="7">
    <source>
        <dbReference type="EMBL" id="MCG2577155.1"/>
    </source>
</evidence>
<dbReference type="PROSITE" id="PS50887">
    <property type="entry name" value="GGDEF"/>
    <property type="match status" value="1"/>
</dbReference>
<dbReference type="SUPFAM" id="SSF55785">
    <property type="entry name" value="PYP-like sensor domain (PAS domain)"/>
    <property type="match status" value="3"/>
</dbReference>
<dbReference type="InterPro" id="IPR043128">
    <property type="entry name" value="Rev_trsase/Diguanyl_cyclase"/>
</dbReference>
<comment type="caution">
    <text evidence="7">The sequence shown here is derived from an EMBL/GenBank/DDBJ whole genome shotgun (WGS) entry which is preliminary data.</text>
</comment>
<dbReference type="PROSITE" id="PS50112">
    <property type="entry name" value="PAS"/>
    <property type="match status" value="3"/>
</dbReference>
<keyword evidence="1" id="KW-0175">Coiled coil</keyword>
<dbReference type="InterPro" id="IPR000160">
    <property type="entry name" value="GGDEF_dom"/>
</dbReference>
<dbReference type="InterPro" id="IPR029787">
    <property type="entry name" value="Nucleotide_cyclase"/>
</dbReference>
<feature type="coiled-coil region" evidence="1">
    <location>
        <begin position="698"/>
        <end position="733"/>
    </location>
</feature>
<dbReference type="InterPro" id="IPR052155">
    <property type="entry name" value="Biofilm_reg_signaling"/>
</dbReference>
<dbReference type="Pfam" id="PF00563">
    <property type="entry name" value="EAL"/>
    <property type="match status" value="1"/>
</dbReference>
<dbReference type="EMBL" id="JAKLTN010000002">
    <property type="protein sequence ID" value="MCG2577155.1"/>
    <property type="molecule type" value="Genomic_DNA"/>
</dbReference>
<dbReference type="InterPro" id="IPR000700">
    <property type="entry name" value="PAS-assoc_C"/>
</dbReference>
<dbReference type="InterPro" id="IPR000014">
    <property type="entry name" value="PAS"/>
</dbReference>
<dbReference type="SMART" id="SM00052">
    <property type="entry name" value="EAL"/>
    <property type="match status" value="1"/>
</dbReference>
<evidence type="ECO:0000313" key="8">
    <source>
        <dbReference type="Proteomes" id="UP001165384"/>
    </source>
</evidence>
<dbReference type="Proteomes" id="UP001165384">
    <property type="component" value="Unassembled WGS sequence"/>
</dbReference>
<organism evidence="7 8">
    <name type="scientific">Dechloromonas hankyongensis</name>
    <dbReference type="NCBI Taxonomy" id="2908002"/>
    <lineage>
        <taxon>Bacteria</taxon>
        <taxon>Pseudomonadati</taxon>
        <taxon>Pseudomonadota</taxon>
        <taxon>Betaproteobacteria</taxon>
        <taxon>Rhodocyclales</taxon>
        <taxon>Azonexaceae</taxon>
        <taxon>Dechloromonas</taxon>
    </lineage>
</organism>
<dbReference type="InterPro" id="IPR013656">
    <property type="entry name" value="PAS_4"/>
</dbReference>
<dbReference type="InterPro" id="IPR001610">
    <property type="entry name" value="PAC"/>
</dbReference>
<dbReference type="InterPro" id="IPR035965">
    <property type="entry name" value="PAS-like_dom_sf"/>
</dbReference>
<dbReference type="Pfam" id="PF00990">
    <property type="entry name" value="GGDEF"/>
    <property type="match status" value="1"/>
</dbReference>
<dbReference type="SMART" id="SM00267">
    <property type="entry name" value="GGDEF"/>
    <property type="match status" value="1"/>
</dbReference>
<feature type="transmembrane region" description="Helical" evidence="2">
    <location>
        <begin position="14"/>
        <end position="36"/>
    </location>
</feature>
<dbReference type="PROSITE" id="PS50883">
    <property type="entry name" value="EAL"/>
    <property type="match status" value="1"/>
</dbReference>
<dbReference type="SMART" id="SM00086">
    <property type="entry name" value="PAC"/>
    <property type="match status" value="3"/>
</dbReference>
<gene>
    <name evidence="7" type="ORF">LZ012_09110</name>
</gene>
<dbReference type="RefSeq" id="WP_275709932.1">
    <property type="nucleotide sequence ID" value="NZ_JAKLTN010000002.1"/>
</dbReference>
<name>A0ABS9K1V9_9RHOO</name>
<feature type="domain" description="PAC" evidence="4">
    <location>
        <begin position="804"/>
        <end position="856"/>
    </location>
</feature>
<dbReference type="Gene3D" id="3.30.450.20">
    <property type="entry name" value="PAS domain"/>
    <property type="match status" value="3"/>
</dbReference>
<dbReference type="NCBIfam" id="TIGR00254">
    <property type="entry name" value="GGDEF"/>
    <property type="match status" value="1"/>
</dbReference>
<sequence>MSGWQRLLVRAKEASHLTAALITLGFAAPVALNLYIQREDAAGAARELATLRVEAVANSVARALDQTVTATAVLADGFDQGNAELLSRTSSNILRIIGSSAHMEIKPEGGRPVLIAAHNAPPSQFAIPSAGSGETWKAPVPLGDPVVSVHDQQIVVTQALVNRSPEGRTRFWGYVVIGQPFSALAKSAQLNQLASESFAIRVKYQTAGSDAGTLLFDSLHDGVAELAHKTIHLPGTAQLHFEIASRGASRAIGSDLIFLLMASVALFSLVLFAQKRPAVLQQRIRIANQLLEDEKYALKREIEVRLEAEKMLERSHRLLDSIFEHIPGMIILKRASDRRIVRINRSGEDLLSRSRHTLIGRSNDEIYDPNLATRLNNSDSEVLASGDPIELPVEQYVMPGQSPRWISVRKTVLRGEDRQPEYILEFGSDVTEQEQLDLRLREHLHFLEQLVDAIPSPLFFKDSKGRYLSVNHAFERYIGIAREEITGKTIFDIAAPAMARMYNRADMELLAKGGSQVYETVVKDAAGRERDVMFHKAVFHQTDGDKGGIVGIMLDITERKQVELQVARLNRFLTVLSDVNEAIVRTQEPRLLLDKVTELLCSSGNFPVSWIQLGSGVPPLMCERCEEDEALARGIMAGLPPETTPGTAFYGNGDTLEIGLQDQLRSRQLHNIAILPIGHLNGTDARIGLLDGQEDGLSNQEKQLLEDLANNVAQALERIEAEAQKRAAAEQLELAARVFENSAEGIMITDANNRILLVNKTFSNVTQYAPGEVIGQNPNLLSSGRQGGAFYKSMWESLHKTGEWHGEIENRRKDGELYPEWLNISVVRQPDGSISNYVAVFSDLTNRKEIENRIQFLSHFDTLTALPNRAHFHDQLERAIAADAGRHSKLALLTLDIDRFQLINDSLGHDAGDSILIEVATRLKGSLTPGDTLCRLGGDEFAIILNHIESNSDASAIAVVCQTRLRKAIHINEHEIHLSASIGISIFPDDAQSVEGLVSCADSAMYSAIEHGGNTFRFFQAEMNARSAERMRIESLLHHALERGEFSVFFQPLVSARSGEIKGAEALLRWHNEELGAVGPSVFVPLLEDTQLIRHVGKWVLRKACLENKLWRKRTGRDMFVAVNLSAVQLADDNLVNDIRQILEATGCDPRYLEIELTESSIMHDSELGIRTLNRLKDLGIRLSIDDFGTGYSSLSYLNSFPLDTLKIDRSFVMNAAADQNAQAIIKAIVAMGHTLGFEIIAEGVEDTAQLALLRDNGVDILQGYYFSRPIPAIEFEELVARTPAYALPEQLPTASGSQLINLSGRRR</sequence>
<dbReference type="CDD" id="cd01948">
    <property type="entry name" value="EAL"/>
    <property type="match status" value="1"/>
</dbReference>
<proteinExistence type="predicted"/>
<dbReference type="InterPro" id="IPR001633">
    <property type="entry name" value="EAL_dom"/>
</dbReference>
<dbReference type="SMART" id="SM00091">
    <property type="entry name" value="PAS"/>
    <property type="match status" value="3"/>
</dbReference>
<dbReference type="Pfam" id="PF08448">
    <property type="entry name" value="PAS_4"/>
    <property type="match status" value="2"/>
</dbReference>
<dbReference type="Gene3D" id="3.30.70.270">
    <property type="match status" value="1"/>
</dbReference>
<evidence type="ECO:0000256" key="1">
    <source>
        <dbReference type="SAM" id="Coils"/>
    </source>
</evidence>
<feature type="domain" description="GGDEF" evidence="6">
    <location>
        <begin position="888"/>
        <end position="1021"/>
    </location>
</feature>
<feature type="domain" description="PAC" evidence="4">
    <location>
        <begin position="516"/>
        <end position="568"/>
    </location>
</feature>
<evidence type="ECO:0000259" key="3">
    <source>
        <dbReference type="PROSITE" id="PS50112"/>
    </source>
</evidence>
<dbReference type="Gene3D" id="3.20.20.450">
    <property type="entry name" value="EAL domain"/>
    <property type="match status" value="1"/>
</dbReference>
<dbReference type="Pfam" id="PF13426">
    <property type="entry name" value="PAS_9"/>
    <property type="match status" value="1"/>
</dbReference>
<dbReference type="CDD" id="cd01949">
    <property type="entry name" value="GGDEF"/>
    <property type="match status" value="1"/>
</dbReference>
<accession>A0ABS9K1V9</accession>
<reference evidence="7" key="1">
    <citation type="submission" date="2022-01" db="EMBL/GenBank/DDBJ databases">
        <authorList>
            <person name="Jo J.-H."/>
            <person name="Im W.-T."/>
        </authorList>
    </citation>
    <scope>NUCLEOTIDE SEQUENCE</scope>
    <source>
        <strain evidence="7">XY25</strain>
    </source>
</reference>
<evidence type="ECO:0000259" key="4">
    <source>
        <dbReference type="PROSITE" id="PS50113"/>
    </source>
</evidence>
<dbReference type="NCBIfam" id="TIGR00229">
    <property type="entry name" value="sensory_box"/>
    <property type="match status" value="2"/>
</dbReference>
<dbReference type="PROSITE" id="PS50113">
    <property type="entry name" value="PAC"/>
    <property type="match status" value="3"/>
</dbReference>
<dbReference type="PANTHER" id="PTHR44757:SF2">
    <property type="entry name" value="BIOFILM ARCHITECTURE MAINTENANCE PROTEIN MBAA"/>
    <property type="match status" value="1"/>
</dbReference>
<dbReference type="PANTHER" id="PTHR44757">
    <property type="entry name" value="DIGUANYLATE CYCLASE DGCP"/>
    <property type="match status" value="1"/>
</dbReference>
<evidence type="ECO:0000256" key="2">
    <source>
        <dbReference type="SAM" id="Phobius"/>
    </source>
</evidence>
<protein>
    <submittedName>
        <fullName evidence="7">EAL domain-containing protein</fullName>
    </submittedName>
</protein>